<proteinExistence type="predicted"/>
<name>A0AAD3DUF6_9CHLO</name>
<accession>A0AAD3DUF6</accession>
<sequence length="141" mass="15531">PYRRHQAVTLLKPFASPPKQHKSMELSTAPKQRLVQNPKSLRESSTPAVIYPVSTPSSSPHVNATNSKIATLCPQLRLNKRDTFPSTATSALLHSSPQLTPTPLPKSPVVPILQILPTNPITPNLLLSPSNRLLRRRMVIL</sequence>
<comment type="caution">
    <text evidence="2">The sequence shown here is derived from an EMBL/GenBank/DDBJ whole genome shotgun (WGS) entry which is preliminary data.</text>
</comment>
<dbReference type="EMBL" id="BMAR01000023">
    <property type="protein sequence ID" value="GFR48344.1"/>
    <property type="molecule type" value="Genomic_DNA"/>
</dbReference>
<protein>
    <submittedName>
        <fullName evidence="2">Uncharacterized protein</fullName>
    </submittedName>
</protein>
<organism evidence="2 3">
    <name type="scientific">Astrephomene gubernaculifera</name>
    <dbReference type="NCBI Taxonomy" id="47775"/>
    <lineage>
        <taxon>Eukaryota</taxon>
        <taxon>Viridiplantae</taxon>
        <taxon>Chlorophyta</taxon>
        <taxon>core chlorophytes</taxon>
        <taxon>Chlorophyceae</taxon>
        <taxon>CS clade</taxon>
        <taxon>Chlamydomonadales</taxon>
        <taxon>Astrephomenaceae</taxon>
        <taxon>Astrephomene</taxon>
    </lineage>
</organism>
<feature type="non-terminal residue" evidence="2">
    <location>
        <position position="1"/>
    </location>
</feature>
<dbReference type="AlphaFoldDB" id="A0AAD3DUF6"/>
<reference evidence="2 3" key="1">
    <citation type="journal article" date="2021" name="Sci. Rep.">
        <title>Genome sequencing of the multicellular alga Astrephomene provides insights into convergent evolution of germ-soma differentiation.</title>
        <authorList>
            <person name="Yamashita S."/>
            <person name="Yamamoto K."/>
            <person name="Matsuzaki R."/>
            <person name="Suzuki S."/>
            <person name="Yamaguchi H."/>
            <person name="Hirooka S."/>
            <person name="Minakuchi Y."/>
            <person name="Miyagishima S."/>
            <person name="Kawachi M."/>
            <person name="Toyoda A."/>
            <person name="Nozaki H."/>
        </authorList>
    </citation>
    <scope>NUCLEOTIDE SEQUENCE [LARGE SCALE GENOMIC DNA]</scope>
    <source>
        <strain evidence="2 3">NIES-4017</strain>
    </source>
</reference>
<dbReference type="Proteomes" id="UP001054857">
    <property type="component" value="Unassembled WGS sequence"/>
</dbReference>
<feature type="compositionally biased region" description="Polar residues" evidence="1">
    <location>
        <begin position="25"/>
        <end position="46"/>
    </location>
</feature>
<evidence type="ECO:0000256" key="1">
    <source>
        <dbReference type="SAM" id="MobiDB-lite"/>
    </source>
</evidence>
<evidence type="ECO:0000313" key="3">
    <source>
        <dbReference type="Proteomes" id="UP001054857"/>
    </source>
</evidence>
<feature type="region of interest" description="Disordered" evidence="1">
    <location>
        <begin position="13"/>
        <end position="46"/>
    </location>
</feature>
<keyword evidence="3" id="KW-1185">Reference proteome</keyword>
<gene>
    <name evidence="2" type="ORF">Agub_g10231</name>
</gene>
<evidence type="ECO:0000313" key="2">
    <source>
        <dbReference type="EMBL" id="GFR48344.1"/>
    </source>
</evidence>